<dbReference type="PANTHER" id="PTHR12668:SF43">
    <property type="entry name" value="TRANSMEMBRANE PROTEIN 14 HOMOLOG"/>
    <property type="match status" value="1"/>
</dbReference>
<evidence type="ECO:0000313" key="10">
    <source>
        <dbReference type="EMBL" id="CAF1036997.1"/>
    </source>
</evidence>
<dbReference type="Proteomes" id="UP000663823">
    <property type="component" value="Unassembled WGS sequence"/>
</dbReference>
<keyword evidence="3 6" id="KW-0812">Transmembrane</keyword>
<evidence type="ECO:0000313" key="13">
    <source>
        <dbReference type="EMBL" id="CAF3683701.1"/>
    </source>
</evidence>
<comment type="subcellular location">
    <subcellularLocation>
        <location evidence="1">Membrane</location>
    </subcellularLocation>
</comment>
<dbReference type="InterPro" id="IPR044890">
    <property type="entry name" value="TMEM14_sf"/>
</dbReference>
<dbReference type="Proteomes" id="UP000663836">
    <property type="component" value="Unassembled WGS sequence"/>
</dbReference>
<dbReference type="EMBL" id="CAJNOT010000239">
    <property type="protein sequence ID" value="CAF0907718.1"/>
    <property type="molecule type" value="Genomic_DNA"/>
</dbReference>
<gene>
    <name evidence="12" type="ORF">JBS370_LOCUS6602</name>
    <name evidence="10" type="ORF">JXQ802_LOCUS15947</name>
    <name evidence="11" type="ORF">JXQ802_LOCUS16048</name>
    <name evidence="13" type="ORF">OTI717_LOCUS11400</name>
    <name evidence="9" type="ORF">PYM288_LOCUS11732</name>
    <name evidence="7" type="ORF">RFH988_LOCUS6713</name>
    <name evidence="8" type="ORF">ZHD862_LOCUS7724</name>
</gene>
<dbReference type="Proteomes" id="UP000663854">
    <property type="component" value="Unassembled WGS sequence"/>
</dbReference>
<evidence type="ECO:0000313" key="12">
    <source>
        <dbReference type="EMBL" id="CAF3655559.1"/>
    </source>
</evidence>
<keyword evidence="15" id="KW-1185">Reference proteome</keyword>
<feature type="transmembrane region" description="Helical" evidence="6">
    <location>
        <begin position="52"/>
        <end position="71"/>
    </location>
</feature>
<dbReference type="EMBL" id="CAJNOO010000205">
    <property type="protein sequence ID" value="CAF0855977.1"/>
    <property type="molecule type" value="Genomic_DNA"/>
</dbReference>
<dbReference type="EMBL" id="CAJNOL010000382">
    <property type="protein sequence ID" value="CAF1039006.1"/>
    <property type="molecule type" value="Genomic_DNA"/>
</dbReference>
<evidence type="ECO:0000256" key="6">
    <source>
        <dbReference type="SAM" id="Phobius"/>
    </source>
</evidence>
<keyword evidence="5 6" id="KW-0472">Membrane</keyword>
<reference evidence="8" key="1">
    <citation type="submission" date="2021-02" db="EMBL/GenBank/DDBJ databases">
        <authorList>
            <person name="Nowell W R."/>
        </authorList>
    </citation>
    <scope>NUCLEOTIDE SEQUENCE</scope>
</reference>
<comment type="similarity">
    <text evidence="2">Belongs to the TMEM14 family.</text>
</comment>
<feature type="transmembrane region" description="Helical" evidence="6">
    <location>
        <begin position="28"/>
        <end position="46"/>
    </location>
</feature>
<dbReference type="Proteomes" id="UP000663864">
    <property type="component" value="Unassembled WGS sequence"/>
</dbReference>
<protein>
    <submittedName>
        <fullName evidence="8">Uncharacterized protein</fullName>
    </submittedName>
</protein>
<keyword evidence="4 6" id="KW-1133">Transmembrane helix</keyword>
<dbReference type="InterPro" id="IPR005349">
    <property type="entry name" value="TMEM14"/>
</dbReference>
<feature type="transmembrane region" description="Helical" evidence="6">
    <location>
        <begin position="6"/>
        <end position="23"/>
    </location>
</feature>
<evidence type="ECO:0000313" key="7">
    <source>
        <dbReference type="EMBL" id="CAF0855977.1"/>
    </source>
</evidence>
<sequence length="98" mass="10791">MTDQFGVAYGAALLLGGLLGYITRRSSISLLAGVLFGAWTIYNATHLTRQNYVANFAIAACLGLIMLLRFLISRKWFPALVIVALSTGLAYRNYPYLK</sequence>
<accession>A0A814A503</accession>
<dbReference type="Gene3D" id="1.10.10.1740">
    <property type="entry name" value="Transmembrane protein 14-like"/>
    <property type="match status" value="1"/>
</dbReference>
<dbReference type="Proteomes" id="UP000663882">
    <property type="component" value="Unassembled WGS sequence"/>
</dbReference>
<dbReference type="EMBL" id="CAJOBD010000369">
    <property type="protein sequence ID" value="CAF3655559.1"/>
    <property type="molecule type" value="Genomic_DNA"/>
</dbReference>
<evidence type="ECO:0000256" key="3">
    <source>
        <dbReference type="ARBA" id="ARBA00022692"/>
    </source>
</evidence>
<evidence type="ECO:0000313" key="8">
    <source>
        <dbReference type="EMBL" id="CAF0907718.1"/>
    </source>
</evidence>
<evidence type="ECO:0000256" key="1">
    <source>
        <dbReference type="ARBA" id="ARBA00004370"/>
    </source>
</evidence>
<dbReference type="EMBL" id="CAJOAX010001083">
    <property type="protein sequence ID" value="CAF3683701.1"/>
    <property type="molecule type" value="Genomic_DNA"/>
</dbReference>
<dbReference type="EMBL" id="CAJNOL010000378">
    <property type="protein sequence ID" value="CAF1036997.1"/>
    <property type="molecule type" value="Genomic_DNA"/>
</dbReference>
<feature type="transmembrane region" description="Helical" evidence="6">
    <location>
        <begin position="76"/>
        <end position="94"/>
    </location>
</feature>
<organism evidence="8 14">
    <name type="scientific">Rotaria sordida</name>
    <dbReference type="NCBI Taxonomy" id="392033"/>
    <lineage>
        <taxon>Eukaryota</taxon>
        <taxon>Metazoa</taxon>
        <taxon>Spiralia</taxon>
        <taxon>Gnathifera</taxon>
        <taxon>Rotifera</taxon>
        <taxon>Eurotatoria</taxon>
        <taxon>Bdelloidea</taxon>
        <taxon>Philodinida</taxon>
        <taxon>Philodinidae</taxon>
        <taxon>Rotaria</taxon>
    </lineage>
</organism>
<dbReference type="GO" id="GO:0016020">
    <property type="term" value="C:membrane"/>
    <property type="evidence" value="ECO:0007669"/>
    <property type="project" value="UniProtKB-SubCell"/>
</dbReference>
<evidence type="ECO:0000256" key="2">
    <source>
        <dbReference type="ARBA" id="ARBA00007590"/>
    </source>
</evidence>
<evidence type="ECO:0000256" key="5">
    <source>
        <dbReference type="ARBA" id="ARBA00023136"/>
    </source>
</evidence>
<proteinExistence type="inferred from homology"/>
<comment type="caution">
    <text evidence="8">The sequence shown here is derived from an EMBL/GenBank/DDBJ whole genome shotgun (WGS) entry which is preliminary data.</text>
</comment>
<evidence type="ECO:0000313" key="11">
    <source>
        <dbReference type="EMBL" id="CAF1039006.1"/>
    </source>
</evidence>
<dbReference type="AlphaFoldDB" id="A0A814A503"/>
<dbReference type="Pfam" id="PF03647">
    <property type="entry name" value="Tmemb_14"/>
    <property type="match status" value="1"/>
</dbReference>
<evidence type="ECO:0000256" key="4">
    <source>
        <dbReference type="ARBA" id="ARBA00022989"/>
    </source>
</evidence>
<evidence type="ECO:0000313" key="9">
    <source>
        <dbReference type="EMBL" id="CAF0943687.1"/>
    </source>
</evidence>
<dbReference type="PANTHER" id="PTHR12668">
    <property type="entry name" value="TRANSMEMBRANE PROTEIN 14, 15"/>
    <property type="match status" value="1"/>
</dbReference>
<dbReference type="OrthoDB" id="5620at2759"/>
<evidence type="ECO:0000313" key="15">
    <source>
        <dbReference type="Proteomes" id="UP000663870"/>
    </source>
</evidence>
<dbReference type="EMBL" id="CAJNOH010000204">
    <property type="protein sequence ID" value="CAF0943687.1"/>
    <property type="molecule type" value="Genomic_DNA"/>
</dbReference>
<evidence type="ECO:0000313" key="14">
    <source>
        <dbReference type="Proteomes" id="UP000663864"/>
    </source>
</evidence>
<dbReference type="Proteomes" id="UP000663870">
    <property type="component" value="Unassembled WGS sequence"/>
</dbReference>
<name>A0A814A503_9BILA</name>